<protein>
    <submittedName>
        <fullName evidence="2">Uncharacterized protein</fullName>
    </submittedName>
</protein>
<proteinExistence type="predicted"/>
<dbReference type="AlphaFoldDB" id="A0A8J6ETB5"/>
<evidence type="ECO:0000313" key="3">
    <source>
        <dbReference type="Proteomes" id="UP000770717"/>
    </source>
</evidence>
<evidence type="ECO:0000256" key="1">
    <source>
        <dbReference type="SAM" id="MobiDB-lite"/>
    </source>
</evidence>
<comment type="caution">
    <text evidence="2">The sequence shown here is derived from an EMBL/GenBank/DDBJ whole genome shotgun (WGS) entry which is preliminary data.</text>
</comment>
<reference evidence="2" key="1">
    <citation type="thesis" date="2020" institute="ProQuest LLC" country="789 East Eisenhower Parkway, Ann Arbor, MI, USA">
        <title>Comparative Genomics and Chromosome Evolution.</title>
        <authorList>
            <person name="Mudd A.B."/>
        </authorList>
    </citation>
    <scope>NUCLEOTIDE SEQUENCE</scope>
    <source>
        <strain evidence="2">HN-11 Male</strain>
        <tissue evidence="2">Kidney and liver</tissue>
    </source>
</reference>
<organism evidence="2 3">
    <name type="scientific">Eleutherodactylus coqui</name>
    <name type="common">Puerto Rican coqui</name>
    <dbReference type="NCBI Taxonomy" id="57060"/>
    <lineage>
        <taxon>Eukaryota</taxon>
        <taxon>Metazoa</taxon>
        <taxon>Chordata</taxon>
        <taxon>Craniata</taxon>
        <taxon>Vertebrata</taxon>
        <taxon>Euteleostomi</taxon>
        <taxon>Amphibia</taxon>
        <taxon>Batrachia</taxon>
        <taxon>Anura</taxon>
        <taxon>Neobatrachia</taxon>
        <taxon>Hyloidea</taxon>
        <taxon>Eleutherodactylidae</taxon>
        <taxon>Eleutherodactylinae</taxon>
        <taxon>Eleutherodactylus</taxon>
        <taxon>Eleutherodactylus</taxon>
    </lineage>
</organism>
<feature type="compositionally biased region" description="Polar residues" evidence="1">
    <location>
        <begin position="59"/>
        <end position="72"/>
    </location>
</feature>
<dbReference type="Proteomes" id="UP000770717">
    <property type="component" value="Unassembled WGS sequence"/>
</dbReference>
<sequence length="85" mass="9432">MTRFCAADLCLTFQPQINPKKYPSGQIVVLLPPSSITMLHGQTAFTWYTKVKKTHNNMEYNTDSTSQDTGEASATCYPESRQPGG</sequence>
<dbReference type="EMBL" id="WNTK01000013">
    <property type="protein sequence ID" value="KAG9474585.1"/>
    <property type="molecule type" value="Genomic_DNA"/>
</dbReference>
<feature type="region of interest" description="Disordered" evidence="1">
    <location>
        <begin position="59"/>
        <end position="85"/>
    </location>
</feature>
<accession>A0A8J6ETB5</accession>
<keyword evidence="3" id="KW-1185">Reference proteome</keyword>
<evidence type="ECO:0000313" key="2">
    <source>
        <dbReference type="EMBL" id="KAG9474585.1"/>
    </source>
</evidence>
<name>A0A8J6ETB5_ELECQ</name>
<gene>
    <name evidence="2" type="ORF">GDO78_004728</name>
</gene>